<gene>
    <name evidence="1" type="ORF">HZS55_19600</name>
</gene>
<proteinExistence type="predicted"/>
<keyword evidence="2" id="KW-1185">Reference proteome</keyword>
<name>A0A7D5P644_9EURY</name>
<dbReference type="Pfam" id="PF19130">
    <property type="entry name" value="DUF5813"/>
    <property type="match status" value="1"/>
</dbReference>
<evidence type="ECO:0000313" key="2">
    <source>
        <dbReference type="Proteomes" id="UP000509667"/>
    </source>
</evidence>
<dbReference type="InterPro" id="IPR043851">
    <property type="entry name" value="DUF5813"/>
</dbReference>
<dbReference type="Proteomes" id="UP000509667">
    <property type="component" value="Chromosome"/>
</dbReference>
<organism evidence="1 2">
    <name type="scientific">Halosimplex rubrum</name>
    <dbReference type="NCBI Taxonomy" id="869889"/>
    <lineage>
        <taxon>Archaea</taxon>
        <taxon>Methanobacteriati</taxon>
        <taxon>Methanobacteriota</taxon>
        <taxon>Stenosarchaea group</taxon>
        <taxon>Halobacteria</taxon>
        <taxon>Halobacteriales</taxon>
        <taxon>Haloarculaceae</taxon>
        <taxon>Halosimplex</taxon>
    </lineage>
</organism>
<dbReference type="GeneID" id="56080117"/>
<dbReference type="EMBL" id="CP058910">
    <property type="protein sequence ID" value="QLH79364.1"/>
    <property type="molecule type" value="Genomic_DNA"/>
</dbReference>
<evidence type="ECO:0000313" key="1">
    <source>
        <dbReference type="EMBL" id="QLH79364.1"/>
    </source>
</evidence>
<dbReference type="AlphaFoldDB" id="A0A7D5P644"/>
<dbReference type="RefSeq" id="WP_179909231.1">
    <property type="nucleotide sequence ID" value="NZ_CP058910.1"/>
</dbReference>
<sequence>MTDDIPAEARDAFESHDAFAAADGGYRLTTTVFDTEVTASERDDYATDFRVRVEVPTLRSAAEDGEVGEAVQSGWLDTLERRLEDAPMATRASVDLDEFDVTTADGTVAVTYEFAFGDAARAVAIAKTFVEYVEGTYVEGVVPGYDYGEPVTDLLSAAATGEDGERGGTPL</sequence>
<accession>A0A7D5P644</accession>
<dbReference type="KEGG" id="hrr:HZS55_19600"/>
<reference evidence="1 2" key="1">
    <citation type="submission" date="2020-07" db="EMBL/GenBank/DDBJ databases">
        <title>Halosimplex pelagicum sp. nov. and Halosimplex rubrum sp. nov., isolated from salted brown alga Laminaria, and emended description of the genus Halosimplex.</title>
        <authorList>
            <person name="Cui H."/>
        </authorList>
    </citation>
    <scope>NUCLEOTIDE SEQUENCE [LARGE SCALE GENOMIC DNA]</scope>
    <source>
        <strain evidence="1 2">R27</strain>
    </source>
</reference>
<dbReference type="OrthoDB" id="213744at2157"/>
<protein>
    <submittedName>
        <fullName evidence="1">Uncharacterized protein</fullName>
    </submittedName>
</protein>